<dbReference type="SMART" id="SM00855">
    <property type="entry name" value="PGAM"/>
    <property type="match status" value="1"/>
</dbReference>
<dbReference type="PANTHER" id="PTHR47623">
    <property type="entry name" value="OS09G0287300 PROTEIN"/>
    <property type="match status" value="1"/>
</dbReference>
<dbReference type="SUPFAM" id="SSF53254">
    <property type="entry name" value="Phosphoglycerate mutase-like"/>
    <property type="match status" value="1"/>
</dbReference>
<keyword evidence="2" id="KW-1185">Reference proteome</keyword>
<gene>
    <name evidence="1" type="ORF">HHL25_04360</name>
</gene>
<dbReference type="Gene3D" id="3.40.50.1240">
    <property type="entry name" value="Phosphoglycerate mutase-like"/>
    <property type="match status" value="1"/>
</dbReference>
<dbReference type="InterPro" id="IPR029033">
    <property type="entry name" value="His_PPase_superfam"/>
</dbReference>
<dbReference type="InterPro" id="IPR013078">
    <property type="entry name" value="His_Pase_superF_clade-1"/>
</dbReference>
<proteinExistence type="predicted"/>
<accession>A0A7Y0ATT5</accession>
<organism evidence="1 2">
    <name type="scientific">Rhizobium terricola</name>
    <dbReference type="NCBI Taxonomy" id="2728849"/>
    <lineage>
        <taxon>Bacteria</taxon>
        <taxon>Pseudomonadati</taxon>
        <taxon>Pseudomonadota</taxon>
        <taxon>Alphaproteobacteria</taxon>
        <taxon>Hyphomicrobiales</taxon>
        <taxon>Rhizobiaceae</taxon>
        <taxon>Rhizobium/Agrobacterium group</taxon>
        <taxon>Rhizobium</taxon>
    </lineage>
</organism>
<evidence type="ECO:0000313" key="1">
    <source>
        <dbReference type="EMBL" id="NML73356.1"/>
    </source>
</evidence>
<evidence type="ECO:0000313" key="2">
    <source>
        <dbReference type="Proteomes" id="UP000541470"/>
    </source>
</evidence>
<reference evidence="1 2" key="1">
    <citation type="submission" date="2020-04" db="EMBL/GenBank/DDBJ databases">
        <title>Rhizobium sp. S-51 isolated from soil.</title>
        <authorList>
            <person name="Dahal R.H."/>
        </authorList>
    </citation>
    <scope>NUCLEOTIDE SEQUENCE [LARGE SCALE GENOMIC DNA]</scope>
    <source>
        <strain evidence="1 2">S-51</strain>
    </source>
</reference>
<dbReference type="PANTHER" id="PTHR47623:SF1">
    <property type="entry name" value="OS09G0287300 PROTEIN"/>
    <property type="match status" value="1"/>
</dbReference>
<dbReference type="Proteomes" id="UP000541470">
    <property type="component" value="Unassembled WGS sequence"/>
</dbReference>
<dbReference type="AlphaFoldDB" id="A0A7Y0ATT5"/>
<comment type="caution">
    <text evidence="1">The sequence shown here is derived from an EMBL/GenBank/DDBJ whole genome shotgun (WGS) entry which is preliminary data.</text>
</comment>
<protein>
    <submittedName>
        <fullName evidence="1">Histidine phosphatase family protein</fullName>
    </submittedName>
</protein>
<dbReference type="CDD" id="cd07067">
    <property type="entry name" value="HP_PGM_like"/>
    <property type="match status" value="1"/>
</dbReference>
<dbReference type="EMBL" id="JABBGK010000001">
    <property type="protein sequence ID" value="NML73356.1"/>
    <property type="molecule type" value="Genomic_DNA"/>
</dbReference>
<name>A0A7Y0ATT5_9HYPH</name>
<sequence>MTLLTPPPERIYLMRHAKSGWALPGASDFDRTLSDAGFAEAELVATTAADRGYRPGVVVSSSAARCRQTTEAMRRAFGGTVELRFVDDLYNAPADSYVDTLATLSGFPSVMIVGHNPAIEELFVSLVGADVANRTIPEGYPTSGLAVLDHDGPEAEWLLHDFLIG</sequence>
<dbReference type="Pfam" id="PF00300">
    <property type="entry name" value="His_Phos_1"/>
    <property type="match status" value="1"/>
</dbReference>